<dbReference type="Proteomes" id="UP000010998">
    <property type="component" value="Chromosome"/>
</dbReference>
<dbReference type="HOGENOM" id="CLU_090274_0_0_5"/>
<dbReference type="SUPFAM" id="SSF143744">
    <property type="entry name" value="GlcG-like"/>
    <property type="match status" value="1"/>
</dbReference>
<proteinExistence type="predicted"/>
<dbReference type="InterPro" id="IPR038084">
    <property type="entry name" value="PduO/GlcC-like_sf"/>
</dbReference>
<name>L0KQR2_MESAW</name>
<organism evidence="1 2">
    <name type="scientific">Mesorhizobium australicum (strain HAMBI 3006 / LMG 24608 / WSM2073)</name>
    <dbReference type="NCBI Taxonomy" id="754035"/>
    <lineage>
        <taxon>Bacteria</taxon>
        <taxon>Pseudomonadati</taxon>
        <taxon>Pseudomonadota</taxon>
        <taxon>Alphaproteobacteria</taxon>
        <taxon>Hyphomicrobiales</taxon>
        <taxon>Phyllobacteriaceae</taxon>
        <taxon>Mesorhizobium</taxon>
    </lineage>
</organism>
<dbReference type="KEGG" id="mam:Mesau_04081"/>
<dbReference type="EMBL" id="CP003358">
    <property type="protein sequence ID" value="AGB46428.1"/>
    <property type="molecule type" value="Genomic_DNA"/>
</dbReference>
<keyword evidence="2" id="KW-1185">Reference proteome</keyword>
<accession>L0KQR2</accession>
<sequence length="268" mass="27293">MFERMPKTMYRCQLFVSAFGLLLLMGDLLHDDRAMAQQACPADHDRLLTVLKANVKASGGPANGGFETNEWGAIVARDGTVCAIAFSGPAVDSQWPGSRLIAAEKANTANGLSLAQMALSTANLYAGVQPGGPLFGLQATNPVNQTAAYAGDPKTFGSANDPLVGKPIGGVVVFGGGLALYDGKTIVGALGVSGDSSCADHNVAWRVRAALGLDKVPAGVNPNRKDAIIYDLDPGGKSASGWGHPLCSGTEADIAAEIGSGVGGATPK</sequence>
<dbReference type="Pfam" id="PF03928">
    <property type="entry name" value="HbpS-like"/>
    <property type="match status" value="1"/>
</dbReference>
<reference evidence="2" key="1">
    <citation type="submission" date="2012-02" db="EMBL/GenBank/DDBJ databases">
        <title>Complete sequence of Mesorhizobium australicum WSM2073.</title>
        <authorList>
            <person name="Lucas S."/>
            <person name="Han J."/>
            <person name="Lapidus A."/>
            <person name="Cheng J.-F."/>
            <person name="Goodwin L."/>
            <person name="Pitluck S."/>
            <person name="Peters L."/>
            <person name="Gu W."/>
            <person name="Detter J.C."/>
            <person name="Han C."/>
            <person name="Tapia R."/>
            <person name="Land M."/>
            <person name="Hauser L."/>
            <person name="Kyrpides N."/>
            <person name="Ivanova N."/>
            <person name="Pagani I."/>
            <person name="Reeve W.G."/>
            <person name="Howieson J.G."/>
            <person name="Tiwari R.P."/>
            <person name="O'Hara G.W."/>
            <person name="Atkins C.A."/>
            <person name="Ronson C.W."/>
            <person name="Nandasena K.G."/>
            <person name="Woyke T."/>
        </authorList>
    </citation>
    <scope>NUCLEOTIDE SEQUENCE [LARGE SCALE GENOMIC DNA]</scope>
    <source>
        <strain evidence="2">LMG 24608 / HAMBI 3006 / WSM2073</strain>
    </source>
</reference>
<dbReference type="AlphaFoldDB" id="L0KQR2"/>
<dbReference type="InterPro" id="IPR005624">
    <property type="entry name" value="PduO/GlcC-like"/>
</dbReference>
<gene>
    <name evidence="1" type="ordered locus">Mesau_04081</name>
</gene>
<protein>
    <submittedName>
        <fullName evidence="1">Uncharacterized protein, possibly involved in utilization of glycolate and propanediol</fullName>
    </submittedName>
</protein>
<dbReference type="STRING" id="754035.Mesau_04081"/>
<evidence type="ECO:0000313" key="2">
    <source>
        <dbReference type="Proteomes" id="UP000010998"/>
    </source>
</evidence>
<dbReference type="eggNOG" id="COG3193">
    <property type="taxonomic scope" value="Bacteria"/>
</dbReference>
<evidence type="ECO:0000313" key="1">
    <source>
        <dbReference type="EMBL" id="AGB46428.1"/>
    </source>
</evidence>
<dbReference type="Gene3D" id="3.30.450.150">
    <property type="entry name" value="Haem-degrading domain"/>
    <property type="match status" value="1"/>
</dbReference>